<evidence type="ECO:0000256" key="7">
    <source>
        <dbReference type="ARBA" id="ARBA00023136"/>
    </source>
</evidence>
<feature type="domain" description="Glycosyltransferase family 28 N-terminal" evidence="11">
    <location>
        <begin position="3"/>
        <end position="139"/>
    </location>
</feature>
<dbReference type="Pfam" id="PF04101">
    <property type="entry name" value="Glyco_tran_28_C"/>
    <property type="match status" value="1"/>
</dbReference>
<dbReference type="HAMAP" id="MF_00033">
    <property type="entry name" value="MurG"/>
    <property type="match status" value="1"/>
</dbReference>
<dbReference type="Proteomes" id="UP000244890">
    <property type="component" value="Chromosome"/>
</dbReference>
<dbReference type="GO" id="GO:0050511">
    <property type="term" value="F:undecaprenyldiphospho-muramoylpentapeptide beta-N-acetylglucosaminyltransferase activity"/>
    <property type="evidence" value="ECO:0007669"/>
    <property type="project" value="UniProtKB-UniRule"/>
</dbReference>
<evidence type="ECO:0000256" key="5">
    <source>
        <dbReference type="ARBA" id="ARBA00022960"/>
    </source>
</evidence>
<dbReference type="RefSeq" id="WP_108910967.1">
    <property type="nucleotide sequence ID" value="NZ_CP021886.1"/>
</dbReference>
<evidence type="ECO:0000313" key="14">
    <source>
        <dbReference type="Proteomes" id="UP000244890"/>
    </source>
</evidence>
<evidence type="ECO:0000256" key="3">
    <source>
        <dbReference type="ARBA" id="ARBA00022676"/>
    </source>
</evidence>
<keyword evidence="4 10" id="KW-0808">Transferase</keyword>
<evidence type="ECO:0000313" key="13">
    <source>
        <dbReference type="EMBL" id="AWI34126.1"/>
    </source>
</evidence>
<evidence type="ECO:0000256" key="4">
    <source>
        <dbReference type="ARBA" id="ARBA00022679"/>
    </source>
</evidence>
<dbReference type="GO" id="GO:0005886">
    <property type="term" value="C:plasma membrane"/>
    <property type="evidence" value="ECO:0007669"/>
    <property type="project" value="UniProtKB-SubCell"/>
</dbReference>
<feature type="binding site" evidence="10">
    <location>
        <position position="124"/>
    </location>
    <ligand>
        <name>UDP-N-acetyl-alpha-D-glucosamine</name>
        <dbReference type="ChEBI" id="CHEBI:57705"/>
    </ligand>
</feature>
<keyword evidence="5 10" id="KW-0133">Cell shape</keyword>
<dbReference type="CDD" id="cd03785">
    <property type="entry name" value="GT28_MurG"/>
    <property type="match status" value="1"/>
</dbReference>
<keyword evidence="3 10" id="KW-0328">Glycosyltransferase</keyword>
<comment type="subcellular location">
    <subcellularLocation>
        <location evidence="10">Cell membrane</location>
        <topology evidence="10">Peripheral membrane protein</topology>
        <orientation evidence="10">Cytoplasmic side</orientation>
    </subcellularLocation>
</comment>
<gene>
    <name evidence="10" type="primary">murG</name>
    <name evidence="13" type="ORF">CDV25_04630</name>
</gene>
<feature type="binding site" evidence="10">
    <location>
        <begin position="10"/>
        <end position="12"/>
    </location>
    <ligand>
        <name>UDP-N-acetyl-alpha-D-glucosamine</name>
        <dbReference type="ChEBI" id="CHEBI:57705"/>
    </ligand>
</feature>
<dbReference type="GO" id="GO:0051301">
    <property type="term" value="P:cell division"/>
    <property type="evidence" value="ECO:0007669"/>
    <property type="project" value="UniProtKB-KW"/>
</dbReference>
<dbReference type="PANTHER" id="PTHR21015">
    <property type="entry name" value="UDP-N-ACETYLGLUCOSAMINE--N-ACETYLMURAMYL-(PENTAPEPTIDE) PYROPHOSPHORYL-UNDECAPRENOL N-ACETYLGLUCOSAMINE TRANSFERASE 1"/>
    <property type="match status" value="1"/>
</dbReference>
<dbReference type="GO" id="GO:0051991">
    <property type="term" value="F:UDP-N-acetyl-D-glucosamine:N-acetylmuramoyl-L-alanyl-D-glutamyl-meso-2,6-diaminopimelyl-D-alanyl-D-alanine-diphosphoundecaprenol 4-beta-N-acetylglucosaminlytransferase activity"/>
    <property type="evidence" value="ECO:0007669"/>
    <property type="project" value="RHEA"/>
</dbReference>
<keyword evidence="7 10" id="KW-0472">Membrane</keyword>
<dbReference type="PANTHER" id="PTHR21015:SF22">
    <property type="entry name" value="GLYCOSYLTRANSFERASE"/>
    <property type="match status" value="1"/>
</dbReference>
<dbReference type="EMBL" id="CP021886">
    <property type="protein sequence ID" value="AWI34126.1"/>
    <property type="molecule type" value="Genomic_DNA"/>
</dbReference>
<evidence type="ECO:0000256" key="1">
    <source>
        <dbReference type="ARBA" id="ARBA00022475"/>
    </source>
</evidence>
<organism evidence="13 14">
    <name type="scientific">Helicobacter apodemus</name>
    <dbReference type="NCBI Taxonomy" id="135569"/>
    <lineage>
        <taxon>Bacteria</taxon>
        <taxon>Pseudomonadati</taxon>
        <taxon>Campylobacterota</taxon>
        <taxon>Epsilonproteobacteria</taxon>
        <taxon>Campylobacterales</taxon>
        <taxon>Helicobacteraceae</taxon>
        <taxon>Helicobacter</taxon>
    </lineage>
</organism>
<dbReference type="SUPFAM" id="SSF53756">
    <property type="entry name" value="UDP-Glycosyltransferase/glycogen phosphorylase"/>
    <property type="match status" value="1"/>
</dbReference>
<dbReference type="InterPro" id="IPR006009">
    <property type="entry name" value="GlcNAc_MurG"/>
</dbReference>
<proteinExistence type="inferred from homology"/>
<dbReference type="Pfam" id="PF03033">
    <property type="entry name" value="Glyco_transf_28"/>
    <property type="match status" value="1"/>
</dbReference>
<keyword evidence="9 10" id="KW-0961">Cell wall biogenesis/degradation</keyword>
<comment type="similarity">
    <text evidence="10">Belongs to the glycosyltransferase 28 family. MurG subfamily.</text>
</comment>
<dbReference type="InterPro" id="IPR004276">
    <property type="entry name" value="GlycoTrans_28_N"/>
</dbReference>
<comment type="function">
    <text evidence="10">Cell wall formation. Catalyzes the transfer of a GlcNAc subunit on undecaprenyl-pyrophosphoryl-MurNAc-pentapeptide (lipid intermediate I) to form undecaprenyl-pyrophosphoryl-MurNAc-(pentapeptide)GlcNAc (lipid intermediate II).</text>
</comment>
<accession>A0A2U8FDB2</accession>
<evidence type="ECO:0000256" key="8">
    <source>
        <dbReference type="ARBA" id="ARBA00023306"/>
    </source>
</evidence>
<comment type="pathway">
    <text evidence="10">Cell wall biogenesis; peptidoglycan biosynthesis.</text>
</comment>
<sequence length="357" mass="40610">MKVVITGGGTGGHLSVAKAFLEECFKNGLECIFIGSNAGQDRIYFENNPYFIQKYFLKTCGVVNQKGIGKIRSLWHHFSAFYEVLGILRKEKIDFVFSVGGYSAAPAAFAAIVLKIPLIIHEQNAKIGRLNTLLKPYAKLFFSSYLDTSPTKFYPINQAFFQTARIRHRVINVLFMGGSQGARTINNFALSVAEDMKARGIRIYHQCGKRDFERVYKEYQSLKLKLMVFEDGDNLEGDFDICLFKFSQQMPKIFRICDFALSRAGASSLWELCANGLPSLFVPYPYAASNHQYFNAKFLENKNLGFLCEEKNLFDEVLWDILGYLEEEKISQISKELQQQCSSNATENILQIILKNI</sequence>
<evidence type="ECO:0000259" key="11">
    <source>
        <dbReference type="Pfam" id="PF03033"/>
    </source>
</evidence>
<dbReference type="UniPathway" id="UPA00219"/>
<dbReference type="Gene3D" id="3.40.50.2000">
    <property type="entry name" value="Glycogen Phosphorylase B"/>
    <property type="match status" value="2"/>
</dbReference>
<dbReference type="InterPro" id="IPR007235">
    <property type="entry name" value="Glyco_trans_28_C"/>
</dbReference>
<name>A0A2U8FDB2_9HELI</name>
<feature type="domain" description="Glycosyl transferase family 28 C-terminal" evidence="12">
    <location>
        <begin position="173"/>
        <end position="329"/>
    </location>
</feature>
<evidence type="ECO:0000256" key="10">
    <source>
        <dbReference type="HAMAP-Rule" id="MF_00033"/>
    </source>
</evidence>
<feature type="binding site" evidence="10">
    <location>
        <position position="292"/>
    </location>
    <ligand>
        <name>UDP-N-acetyl-alpha-D-glucosamine</name>
        <dbReference type="ChEBI" id="CHEBI:57705"/>
    </ligand>
</feature>
<keyword evidence="1 10" id="KW-1003">Cell membrane</keyword>
<protein>
    <recommendedName>
        <fullName evidence="10">UDP-N-acetylglucosamine--N-acetylmuramyl-(pentapeptide) pyrophosphoryl-undecaprenol N-acetylglucosamine transferase</fullName>
        <ecNumber evidence="10">2.4.1.227</ecNumber>
    </recommendedName>
    <alternativeName>
        <fullName evidence="10">Undecaprenyl-PP-MurNAc-pentapeptide-UDPGlcNAc GlcNAc transferase</fullName>
    </alternativeName>
</protein>
<evidence type="ECO:0000256" key="6">
    <source>
        <dbReference type="ARBA" id="ARBA00022984"/>
    </source>
</evidence>
<keyword evidence="8 10" id="KW-0131">Cell cycle</keyword>
<keyword evidence="2 10" id="KW-0132">Cell division</keyword>
<comment type="caution">
    <text evidence="10">Lacks conserved residue(s) required for the propagation of feature annotation.</text>
</comment>
<keyword evidence="6 10" id="KW-0573">Peptidoglycan synthesis</keyword>
<reference evidence="13 14" key="1">
    <citation type="submission" date="2017-06" db="EMBL/GenBank/DDBJ databases">
        <title>Complete genome of Helicobacter apodemus.</title>
        <authorList>
            <person name="Cho S."/>
        </authorList>
    </citation>
    <scope>NUCLEOTIDE SEQUENCE [LARGE SCALE GENOMIC DNA]</scope>
    <source>
        <strain evidence="14">SNUVETPUB-15-01</strain>
    </source>
</reference>
<dbReference type="EC" id="2.4.1.227" evidence="10"/>
<dbReference type="GO" id="GO:0005975">
    <property type="term" value="P:carbohydrate metabolic process"/>
    <property type="evidence" value="ECO:0007669"/>
    <property type="project" value="InterPro"/>
</dbReference>
<dbReference type="GO" id="GO:0009252">
    <property type="term" value="P:peptidoglycan biosynthetic process"/>
    <property type="evidence" value="ECO:0007669"/>
    <property type="project" value="UniProtKB-UniRule"/>
</dbReference>
<dbReference type="GO" id="GO:0008360">
    <property type="term" value="P:regulation of cell shape"/>
    <property type="evidence" value="ECO:0007669"/>
    <property type="project" value="UniProtKB-KW"/>
</dbReference>
<dbReference type="KEGG" id="had:CDV25_04630"/>
<evidence type="ECO:0000256" key="9">
    <source>
        <dbReference type="ARBA" id="ARBA00023316"/>
    </source>
</evidence>
<dbReference type="AlphaFoldDB" id="A0A2U8FDB2"/>
<evidence type="ECO:0000256" key="2">
    <source>
        <dbReference type="ARBA" id="ARBA00022618"/>
    </source>
</evidence>
<feature type="binding site" evidence="10">
    <location>
        <position position="179"/>
    </location>
    <ligand>
        <name>UDP-N-acetyl-alpha-D-glucosamine</name>
        <dbReference type="ChEBI" id="CHEBI:57705"/>
    </ligand>
</feature>
<comment type="catalytic activity">
    <reaction evidence="10">
        <text>di-trans,octa-cis-undecaprenyl diphospho-N-acetyl-alpha-D-muramoyl-L-alanyl-D-glutamyl-meso-2,6-diaminopimeloyl-D-alanyl-D-alanine + UDP-N-acetyl-alpha-D-glucosamine = di-trans,octa-cis-undecaprenyl diphospho-[N-acetyl-alpha-D-glucosaminyl-(1-&gt;4)]-N-acetyl-alpha-D-muramoyl-L-alanyl-D-glutamyl-meso-2,6-diaminopimeloyl-D-alanyl-D-alanine + UDP + H(+)</text>
        <dbReference type="Rhea" id="RHEA:31227"/>
        <dbReference type="ChEBI" id="CHEBI:15378"/>
        <dbReference type="ChEBI" id="CHEBI:57705"/>
        <dbReference type="ChEBI" id="CHEBI:58223"/>
        <dbReference type="ChEBI" id="CHEBI:61387"/>
        <dbReference type="ChEBI" id="CHEBI:61388"/>
        <dbReference type="EC" id="2.4.1.227"/>
    </reaction>
</comment>
<dbReference type="OrthoDB" id="9808936at2"/>
<dbReference type="GO" id="GO:0071555">
    <property type="term" value="P:cell wall organization"/>
    <property type="evidence" value="ECO:0007669"/>
    <property type="project" value="UniProtKB-KW"/>
</dbReference>
<evidence type="ECO:0000259" key="12">
    <source>
        <dbReference type="Pfam" id="PF04101"/>
    </source>
</evidence>